<feature type="region of interest" description="Disordered" evidence="1">
    <location>
        <begin position="1"/>
        <end position="50"/>
    </location>
</feature>
<protein>
    <submittedName>
        <fullName evidence="2">Uncharacterized protein</fullName>
    </submittedName>
</protein>
<evidence type="ECO:0000313" key="3">
    <source>
        <dbReference type="Proteomes" id="UP000572817"/>
    </source>
</evidence>
<feature type="compositionally biased region" description="Basic and acidic residues" evidence="1">
    <location>
        <begin position="1"/>
        <end position="11"/>
    </location>
</feature>
<keyword evidence="3" id="KW-1185">Reference proteome</keyword>
<organism evidence="2 3">
    <name type="scientific">Botryosphaeria dothidea</name>
    <dbReference type="NCBI Taxonomy" id="55169"/>
    <lineage>
        <taxon>Eukaryota</taxon>
        <taxon>Fungi</taxon>
        <taxon>Dikarya</taxon>
        <taxon>Ascomycota</taxon>
        <taxon>Pezizomycotina</taxon>
        <taxon>Dothideomycetes</taxon>
        <taxon>Dothideomycetes incertae sedis</taxon>
        <taxon>Botryosphaeriales</taxon>
        <taxon>Botryosphaeriaceae</taxon>
        <taxon>Botryosphaeria</taxon>
    </lineage>
</organism>
<feature type="compositionally biased region" description="Low complexity" evidence="1">
    <location>
        <begin position="35"/>
        <end position="45"/>
    </location>
</feature>
<accession>A0A8H4J2M1</accession>
<feature type="compositionally biased region" description="Pro residues" evidence="1">
    <location>
        <begin position="22"/>
        <end position="34"/>
    </location>
</feature>
<sequence length="512" mass="57804">MGGCAKEKEPPARSLGKVRPPSAVPPPPPPPPPRASTLPSASSPAVEQHQRRPDLVIAIVVMPAHLRLPHRPKLAHRLQLASARRNLTLDAPSDAHARLQPPSHLLQHRIQHVFGHEKRIDALRAAFFQPGKQHLQPDSYNVKHAPATSNLPLDARKTIHQLIKRCRYRADYLNLVTSIVAQPNEDSNFKYDACRLVCDSLFQQLRHGSHHDADPKMLMLANQIRYKLEDAHVLLPQELLNVGLLCAAVSHSLPALKLYLREHRRLDRPMSPTVFARVVDGIVHFVPKRFIRPTEWEPPLSEGQASAVMLGFPDAPVEAPYDLSSFVPRDSWDCMSRWLLALARYDFLHQLRIEWALWLENPLRAAPTRCAPTTINSDKEVMQRLVEAAMWNTKTRGDLAFVEAFCKSGGIEEAWMVLEESAFSFELLKRRTRAALLAHPEYAAPELWTDDMKAAMLDNYAAELAKIESLYGVEWVWDEEAETGYHHISGESFLRSFEDHDKGSVASQETGS</sequence>
<dbReference type="OrthoDB" id="3827811at2759"/>
<proteinExistence type="predicted"/>
<evidence type="ECO:0000313" key="2">
    <source>
        <dbReference type="EMBL" id="KAF4311940.1"/>
    </source>
</evidence>
<dbReference type="Proteomes" id="UP000572817">
    <property type="component" value="Unassembled WGS sequence"/>
</dbReference>
<gene>
    <name evidence="2" type="ORF">GTA08_BOTSDO12063</name>
</gene>
<dbReference type="EMBL" id="WWBZ02000007">
    <property type="protein sequence ID" value="KAF4311940.1"/>
    <property type="molecule type" value="Genomic_DNA"/>
</dbReference>
<comment type="caution">
    <text evidence="2">The sequence shown here is derived from an EMBL/GenBank/DDBJ whole genome shotgun (WGS) entry which is preliminary data.</text>
</comment>
<dbReference type="AlphaFoldDB" id="A0A8H4J2M1"/>
<evidence type="ECO:0000256" key="1">
    <source>
        <dbReference type="SAM" id="MobiDB-lite"/>
    </source>
</evidence>
<reference evidence="2" key="1">
    <citation type="submission" date="2020-04" db="EMBL/GenBank/DDBJ databases">
        <title>Genome Assembly and Annotation of Botryosphaeria dothidea sdau 11-99, a Latent Pathogen of Apple Fruit Ring Rot in China.</title>
        <authorList>
            <person name="Yu C."/>
            <person name="Diao Y."/>
            <person name="Lu Q."/>
            <person name="Zhao J."/>
            <person name="Cui S."/>
            <person name="Peng C."/>
            <person name="He B."/>
            <person name="Liu H."/>
        </authorList>
    </citation>
    <scope>NUCLEOTIDE SEQUENCE [LARGE SCALE GENOMIC DNA]</scope>
    <source>
        <strain evidence="2">Sdau11-99</strain>
    </source>
</reference>
<name>A0A8H4J2M1_9PEZI</name>